<keyword evidence="3" id="KW-0732">Signal</keyword>
<evidence type="ECO:0000313" key="6">
    <source>
        <dbReference type="Proteomes" id="UP001069802"/>
    </source>
</evidence>
<evidence type="ECO:0000256" key="1">
    <source>
        <dbReference type="ARBA" id="ARBA00004418"/>
    </source>
</evidence>
<dbReference type="Pfam" id="PF13416">
    <property type="entry name" value="SBP_bac_8"/>
    <property type="match status" value="1"/>
</dbReference>
<dbReference type="PRINTS" id="PR00909">
    <property type="entry name" value="SPERMDNBNDNG"/>
</dbReference>
<dbReference type="PROSITE" id="PS51318">
    <property type="entry name" value="TAT"/>
    <property type="match status" value="1"/>
</dbReference>
<dbReference type="RefSeq" id="WP_269421436.1">
    <property type="nucleotide sequence ID" value="NZ_JAPWGY010000001.1"/>
</dbReference>
<dbReference type="InterPro" id="IPR006311">
    <property type="entry name" value="TAT_signal"/>
</dbReference>
<comment type="subcellular location">
    <subcellularLocation>
        <location evidence="1">Periplasm</location>
    </subcellularLocation>
</comment>
<keyword evidence="4" id="KW-0574">Periplasm</keyword>
<sequence>MNETLKTLTTARMFTRRGLLKNAAMLLGGASIPLLGRKSAAGAASEEISVWGWQGQISDQMITAFKEDTGIQIRLVTYRSNAEALDRLVAAKGETVDLVFPTTTALKGWHAAGLLQMLDESKLQLERIRPGFLEKSMDLGARYRGRRYAMPFNWGVEGVAYDSHRREYLPGKLSWSDLWSDINRGLMTVRPMSALMVMALMLDGTGERLDNAYQNPENANEVFADALGFARAYKSHVHQFWRDSQELRAAFLEQGCVIGQAWEGTAAALSEESNNRFRFLLPKEGGLAWQGAMAVPAQAKNVDQAYQLMNWLISPKAAALYSAHSGFHSAALGAEGEMDGAGSKRFRDLYQQENALENLYWWKAEPEWFAALKQKALKEYLNS</sequence>
<keyword evidence="6" id="KW-1185">Reference proteome</keyword>
<dbReference type="EMBL" id="JAPWGY010000001">
    <property type="protein sequence ID" value="MCZ4279221.1"/>
    <property type="molecule type" value="Genomic_DNA"/>
</dbReference>
<evidence type="ECO:0000256" key="3">
    <source>
        <dbReference type="ARBA" id="ARBA00022729"/>
    </source>
</evidence>
<dbReference type="Proteomes" id="UP001069802">
    <property type="component" value="Unassembled WGS sequence"/>
</dbReference>
<protein>
    <submittedName>
        <fullName evidence="5">Extracellular solute-binding protein</fullName>
    </submittedName>
</protein>
<comment type="caution">
    <text evidence="5">The sequence shown here is derived from an EMBL/GenBank/DDBJ whole genome shotgun (WGS) entry which is preliminary data.</text>
</comment>
<dbReference type="Gene3D" id="3.40.190.10">
    <property type="entry name" value="Periplasmic binding protein-like II"/>
    <property type="match status" value="2"/>
</dbReference>
<dbReference type="InterPro" id="IPR006059">
    <property type="entry name" value="SBP"/>
</dbReference>
<keyword evidence="2" id="KW-0813">Transport</keyword>
<dbReference type="PANTHER" id="PTHR30222">
    <property type="entry name" value="SPERMIDINE/PUTRESCINE-BINDING PERIPLASMIC PROTEIN"/>
    <property type="match status" value="1"/>
</dbReference>
<dbReference type="SUPFAM" id="SSF53850">
    <property type="entry name" value="Periplasmic binding protein-like II"/>
    <property type="match status" value="1"/>
</dbReference>
<reference evidence="5" key="1">
    <citation type="submission" date="2022-12" db="EMBL/GenBank/DDBJ databases">
        <title>Bacterial isolates from different developmental stages of Nematostella vectensis.</title>
        <authorList>
            <person name="Fraune S."/>
        </authorList>
    </citation>
    <scope>NUCLEOTIDE SEQUENCE</scope>
    <source>
        <strain evidence="5">G21630-S1</strain>
    </source>
</reference>
<evidence type="ECO:0000313" key="5">
    <source>
        <dbReference type="EMBL" id="MCZ4279221.1"/>
    </source>
</evidence>
<dbReference type="PANTHER" id="PTHR30222:SF17">
    <property type="entry name" value="SPERMIDINE_PUTRESCINE-BINDING PERIPLASMIC PROTEIN"/>
    <property type="match status" value="1"/>
</dbReference>
<evidence type="ECO:0000256" key="2">
    <source>
        <dbReference type="ARBA" id="ARBA00022448"/>
    </source>
</evidence>
<organism evidence="5 6">
    <name type="scientific">Kiloniella laminariae</name>
    <dbReference type="NCBI Taxonomy" id="454162"/>
    <lineage>
        <taxon>Bacteria</taxon>
        <taxon>Pseudomonadati</taxon>
        <taxon>Pseudomonadota</taxon>
        <taxon>Alphaproteobacteria</taxon>
        <taxon>Rhodospirillales</taxon>
        <taxon>Kiloniellaceae</taxon>
        <taxon>Kiloniella</taxon>
    </lineage>
</organism>
<accession>A0ABT4LDP9</accession>
<gene>
    <name evidence="5" type="ORF">O4H49_00435</name>
</gene>
<dbReference type="InterPro" id="IPR001188">
    <property type="entry name" value="Sperm_putr-bd"/>
</dbReference>
<name>A0ABT4LDP9_9PROT</name>
<proteinExistence type="predicted"/>
<evidence type="ECO:0000256" key="4">
    <source>
        <dbReference type="ARBA" id="ARBA00022764"/>
    </source>
</evidence>